<feature type="compositionally biased region" description="Basic and acidic residues" evidence="5">
    <location>
        <begin position="221"/>
        <end position="230"/>
    </location>
</feature>
<keyword evidence="7" id="KW-1185">Reference proteome</keyword>
<proteinExistence type="predicted"/>
<dbReference type="EMBL" id="NJET01000161">
    <property type="protein sequence ID" value="PHH60152.1"/>
    <property type="molecule type" value="Genomic_DNA"/>
</dbReference>
<dbReference type="GO" id="GO:0005634">
    <property type="term" value="C:nucleus"/>
    <property type="evidence" value="ECO:0007669"/>
    <property type="project" value="TreeGrafter"/>
</dbReference>
<reference evidence="6 7" key="1">
    <citation type="submission" date="2017-06" db="EMBL/GenBank/DDBJ databases">
        <title>Ant-infecting Ophiocordyceps genomes reveal a high diversity of potential behavioral manipulation genes and a possible major role for enterotoxins.</title>
        <authorList>
            <person name="De Bekker C."/>
            <person name="Evans H.C."/>
            <person name="Brachmann A."/>
            <person name="Hughes D.P."/>
        </authorList>
    </citation>
    <scope>NUCLEOTIDE SEQUENCE [LARGE SCALE GENOMIC DNA]</scope>
    <source>
        <strain evidence="6 7">Map64</strain>
    </source>
</reference>
<dbReference type="GO" id="GO:0005829">
    <property type="term" value="C:cytosol"/>
    <property type="evidence" value="ECO:0007669"/>
    <property type="project" value="TreeGrafter"/>
</dbReference>
<comment type="subunit">
    <text evidence="1">Interacts with lipid droplet proteins.</text>
</comment>
<protein>
    <recommendedName>
        <fullName evidence="2">Inclusion body clearance protein IML2</fullName>
    </recommendedName>
    <alternativeName>
        <fullName evidence="3">Inclusion body clearance protein iml2</fullName>
    </alternativeName>
</protein>
<evidence type="ECO:0000256" key="5">
    <source>
        <dbReference type="SAM" id="MobiDB-lite"/>
    </source>
</evidence>
<evidence type="ECO:0000256" key="3">
    <source>
        <dbReference type="ARBA" id="ARBA00019539"/>
    </source>
</evidence>
<name>A0A2C5XYV8_9HYPO</name>
<evidence type="ECO:0000256" key="1">
    <source>
        <dbReference type="ARBA" id="ARBA00011408"/>
    </source>
</evidence>
<comment type="function">
    <text evidence="4">Inclusion body (IB) resident protein that interacts strongly with lipid droplet (LD) proteins. Involved in LD-mediated IB clearing after protein folding stress, probably by enabling access to the IBs of an LD-stored soluble sterol derivative that acts as a chaperone in inclusion clearing.</text>
</comment>
<dbReference type="Proteomes" id="UP000226192">
    <property type="component" value="Unassembled WGS sequence"/>
</dbReference>
<feature type="region of interest" description="Disordered" evidence="5">
    <location>
        <begin position="1"/>
        <end position="39"/>
    </location>
</feature>
<dbReference type="AlphaFoldDB" id="A0A2C5XYV8"/>
<organism evidence="6 7">
    <name type="scientific">Ophiocordyceps australis</name>
    <dbReference type="NCBI Taxonomy" id="1399860"/>
    <lineage>
        <taxon>Eukaryota</taxon>
        <taxon>Fungi</taxon>
        <taxon>Dikarya</taxon>
        <taxon>Ascomycota</taxon>
        <taxon>Pezizomycotina</taxon>
        <taxon>Sordariomycetes</taxon>
        <taxon>Hypocreomycetidae</taxon>
        <taxon>Hypocreales</taxon>
        <taxon>Ophiocordycipitaceae</taxon>
        <taxon>Ophiocordyceps</taxon>
    </lineage>
</organism>
<comment type="caution">
    <text evidence="6">The sequence shown here is derived from an EMBL/GenBank/DDBJ whole genome shotgun (WGS) entry which is preliminary data.</text>
</comment>
<dbReference type="GO" id="GO:0005741">
    <property type="term" value="C:mitochondrial outer membrane"/>
    <property type="evidence" value="ECO:0007669"/>
    <property type="project" value="TreeGrafter"/>
</dbReference>
<evidence type="ECO:0000313" key="7">
    <source>
        <dbReference type="Proteomes" id="UP000226192"/>
    </source>
</evidence>
<evidence type="ECO:0000256" key="4">
    <source>
        <dbReference type="ARBA" id="ARBA00043897"/>
    </source>
</evidence>
<gene>
    <name evidence="6" type="ORF">CDD81_2070</name>
</gene>
<dbReference type="Pfam" id="PF10300">
    <property type="entry name" value="Iml2-TPR_39"/>
    <property type="match status" value="1"/>
</dbReference>
<dbReference type="OrthoDB" id="2154985at2759"/>
<dbReference type="PANTHER" id="PTHR31859">
    <property type="entry name" value="TETRATRICOPEPTIDE REPEAT PROTEIN 39 FAMILY MEMBER"/>
    <property type="match status" value="1"/>
</dbReference>
<feature type="region of interest" description="Disordered" evidence="5">
    <location>
        <begin position="202"/>
        <end position="267"/>
    </location>
</feature>
<dbReference type="PANTHER" id="PTHR31859:SF1">
    <property type="entry name" value="TETRATRICOPEPTIDE REPEAT PROTEIN 39C"/>
    <property type="match status" value="1"/>
</dbReference>
<feature type="compositionally biased region" description="Basic and acidic residues" evidence="5">
    <location>
        <begin position="24"/>
        <end position="39"/>
    </location>
</feature>
<sequence>MSPLSSWLRIGGQGAHHGKAAGEAAKHEEEEEDRRQAQEREKLVDALRWTALIMNDDIDGAWRGLQAGDSSFHDLGAAVTFFMRSVLGFEKEVMAETSAKLAACETRAWADYKKAQGRVHKKGGGKEAKGEGRGSSIYPPGTEYELVRAQTQLMGAVVGVLHESLVEAMRSFYKLRKAFIILDGIAEGERRAVAAMASRNGSKVSVADAAAGQAKDSQAWPDRRGTRGGDGESSESNDFVDAPEQQSTAMTTPESDEARSSSPCLSSAASMNLEGGDLSRATPLKLESWQDYGHDDDAMHGLDDPVDIFINSGTNMCLGLVLLILSLVPPSLSRILSVVGFRGDRARGVRMLWRSAAHMDNVNGALAGMVLLAYYNGLLGAVDVVPAPDDYDESAEAVGPPPASDGRCTKLLADLGARYPDSQLWRIEEARMLASDRQLGRAVKVLQTAGRESRMKQVAALSEFELALDAMMLQDWKLMGDSFLRCLKINDWSPAMYYYMAACAALELYRDALHGRPDLPDEAARHKARAEKYFLKAPLKAGKKRLMARQLPIEAFVQLKVARWEARAKELGVSLADAVGASPALEMSYMWNGQKRMAAQELQRGVDNLAWARCTASPDVVQRIRQDQDEAAVRAVCLAALLRAQGKLDEARAELQDHVLSHERAIFKGTHKDDWVYPAAVYEMGVIAWVECCNPPAGEPEAKVAAYRRERLDECEAQLEKVRVWEAFVLDVRIGMRVQSGLETVAWLRRKMAW</sequence>
<dbReference type="InterPro" id="IPR019412">
    <property type="entry name" value="IML2/TPR_39"/>
</dbReference>
<evidence type="ECO:0000256" key="2">
    <source>
        <dbReference type="ARBA" id="ARBA00018424"/>
    </source>
</evidence>
<evidence type="ECO:0000313" key="6">
    <source>
        <dbReference type="EMBL" id="PHH60152.1"/>
    </source>
</evidence>
<feature type="compositionally biased region" description="Polar residues" evidence="5">
    <location>
        <begin position="244"/>
        <end position="253"/>
    </location>
</feature>
<accession>A0A2C5XYV8</accession>